<dbReference type="EMBL" id="CP059732">
    <property type="protein sequence ID" value="QMW01605.1"/>
    <property type="molecule type" value="Genomic_DNA"/>
</dbReference>
<dbReference type="GO" id="GO:0006355">
    <property type="term" value="P:regulation of DNA-templated transcription"/>
    <property type="evidence" value="ECO:0007669"/>
    <property type="project" value="InterPro"/>
</dbReference>
<feature type="coiled-coil region" evidence="1">
    <location>
        <begin position="779"/>
        <end position="850"/>
    </location>
</feature>
<accession>A0A7G5GRW3</accession>
<name>A0A7G5GRW3_9BACT</name>
<dbReference type="InterPro" id="IPR016032">
    <property type="entry name" value="Sig_transdc_resp-reg_C-effctor"/>
</dbReference>
<dbReference type="InterPro" id="IPR015943">
    <property type="entry name" value="WD40/YVTN_repeat-like_dom_sf"/>
</dbReference>
<feature type="transmembrane region" description="Helical" evidence="2">
    <location>
        <begin position="749"/>
        <end position="771"/>
    </location>
</feature>
<dbReference type="SUPFAM" id="SSF46894">
    <property type="entry name" value="C-terminal effector domain of the bipartite response regulators"/>
    <property type="match status" value="1"/>
</dbReference>
<reference evidence="3 4" key="1">
    <citation type="submission" date="2020-07" db="EMBL/GenBank/DDBJ databases">
        <title>Spirosoma foliorum sp. nov., isolated from the leaves on the Nejang mountain Korea, Republic of.</title>
        <authorList>
            <person name="Ho H."/>
            <person name="Lee Y.-J."/>
            <person name="Nurcahyanto D.-A."/>
            <person name="Kim S.-G."/>
        </authorList>
    </citation>
    <scope>NUCLEOTIDE SEQUENCE [LARGE SCALE GENOMIC DNA]</scope>
    <source>
        <strain evidence="3 4">PL0136</strain>
    </source>
</reference>
<dbReference type="InterPro" id="IPR036388">
    <property type="entry name" value="WH-like_DNA-bd_sf"/>
</dbReference>
<dbReference type="RefSeq" id="WP_182458886.1">
    <property type="nucleotide sequence ID" value="NZ_CP059732.1"/>
</dbReference>
<proteinExistence type="predicted"/>
<evidence type="ECO:0000313" key="4">
    <source>
        <dbReference type="Proteomes" id="UP000515369"/>
    </source>
</evidence>
<gene>
    <name evidence="3" type="ORF">H3H32_27160</name>
</gene>
<dbReference type="InterPro" id="IPR013783">
    <property type="entry name" value="Ig-like_fold"/>
</dbReference>
<evidence type="ECO:0008006" key="5">
    <source>
        <dbReference type="Google" id="ProtNLM"/>
    </source>
</evidence>
<dbReference type="SUPFAM" id="SSF63829">
    <property type="entry name" value="Calcium-dependent phosphotriesterase"/>
    <property type="match status" value="1"/>
</dbReference>
<keyword evidence="2" id="KW-1133">Transmembrane helix</keyword>
<keyword evidence="2" id="KW-0472">Membrane</keyword>
<dbReference type="Gene3D" id="2.130.10.10">
    <property type="entry name" value="YVTN repeat-like/Quinoprotein amine dehydrogenase"/>
    <property type="match status" value="2"/>
</dbReference>
<protein>
    <recommendedName>
        <fullName evidence="5">HTH luxR-type domain-containing protein</fullName>
    </recommendedName>
</protein>
<evidence type="ECO:0000313" key="3">
    <source>
        <dbReference type="EMBL" id="QMW01605.1"/>
    </source>
</evidence>
<sequence>MPFYVIHMGEVKCHFVPIIFRQLFICLLLAFGSRFANAQSPYSFCGPELIQYTKQMYGAYNQNWGVAQNRKTRFLYFANSKGLLEFDGSSWKVYELPRKQRVRSVAVDEEGRIYTGALGEFGYWFPNEQGKLVYHSLVTLIREQAFRNEEIWNIVITPQGVLFQSFAFIYRYQQGKVQLLQPPATVLFVHKVRSRLFLEVLEKGLFELQGDQYRFIEGSAFLGRETVNTILPIGDQDILIGTERALYRYDGKTFRPFNAQINDFMQRNRLNRGLLIGPGLYAFGTLLNGVLIATADGRIQYHFNQKNGLQNNTVLSMCQDGDHNLWVGLDKGIGLINLSSPIHYFIDHADDLGTVYDMARYGDNLYLGTNQGVYYKPLSRASEPFRLISGTQGQVWDLAVVDNQLLCGHNKGTFRIEGTQAQLLSDITGGWVLGRLKNYPDKLIQGTYTSLCIYQKDGHGKWVFSHKVDGFSAPVRQLDEDGAGNVWVNKAANQGLQRLRLSTDLRRIEDSKTYTDAELHSPVLNLCRIQNRVVITSTKGLLVYDAQHDRFVPAQTAYPWAESTIRKIFPMPDSTLFLLRQDGSVGWTRPQGQVSSDIPLKTNQWVEDFEKIVPLDSEYIALCRENGFALLPRTELHHLGDSVPKPVIRTVTSVDDPSVSYTFQGTSMVPQLSFSYTQSNLLISFCTPYYTQPVKYSYWLENSMKTWSSYGPGQQKEFNNLPPGKYIFHLKSNLNPQESLLTFEVQPPWYWNAWSKLLYLFLLLGLCWFFYQLHLRRVAVQQNRVQKKLERKLRQQEERSQRKIILLQKEQLEQSIIQKSEELANSTMALIQKNELLAQLKEELNRAKARSGSRLPGDDFQRINTLIDNNISSEQDWKLFESNFNKVHEQFLKHLLEKYPDLGQGDLKLAAYLRMNLSTKEIAQLLNITHRSVELKRYRLRKKLDLDGDTNLSEFMIKY</sequence>
<organism evidence="3 4">
    <name type="scientific">Spirosoma foliorum</name>
    <dbReference type="NCBI Taxonomy" id="2710596"/>
    <lineage>
        <taxon>Bacteria</taxon>
        <taxon>Pseudomonadati</taxon>
        <taxon>Bacteroidota</taxon>
        <taxon>Cytophagia</taxon>
        <taxon>Cytophagales</taxon>
        <taxon>Cytophagaceae</taxon>
        <taxon>Spirosoma</taxon>
    </lineage>
</organism>
<evidence type="ECO:0000256" key="2">
    <source>
        <dbReference type="SAM" id="Phobius"/>
    </source>
</evidence>
<evidence type="ECO:0000256" key="1">
    <source>
        <dbReference type="SAM" id="Coils"/>
    </source>
</evidence>
<dbReference type="Gene3D" id="1.10.10.10">
    <property type="entry name" value="Winged helix-like DNA-binding domain superfamily/Winged helix DNA-binding domain"/>
    <property type="match status" value="1"/>
</dbReference>
<dbReference type="Pfam" id="PF07494">
    <property type="entry name" value="Reg_prop"/>
    <property type="match status" value="1"/>
</dbReference>
<dbReference type="GO" id="GO:0003677">
    <property type="term" value="F:DNA binding"/>
    <property type="evidence" value="ECO:0007669"/>
    <property type="project" value="InterPro"/>
</dbReference>
<dbReference type="KEGG" id="sfol:H3H32_27160"/>
<dbReference type="AlphaFoldDB" id="A0A7G5GRW3"/>
<keyword evidence="4" id="KW-1185">Reference proteome</keyword>
<dbReference type="Proteomes" id="UP000515369">
    <property type="component" value="Chromosome"/>
</dbReference>
<keyword evidence="2" id="KW-0812">Transmembrane</keyword>
<keyword evidence="1" id="KW-0175">Coiled coil</keyword>
<dbReference type="InterPro" id="IPR011110">
    <property type="entry name" value="Reg_prop"/>
</dbReference>
<dbReference type="Gene3D" id="2.60.40.10">
    <property type="entry name" value="Immunoglobulins"/>
    <property type="match status" value="1"/>
</dbReference>